<dbReference type="RefSeq" id="WP_211940500.1">
    <property type="nucleotide sequence ID" value="NZ_CP073078.1"/>
</dbReference>
<accession>A0A975IXB2</accession>
<name>A0A975IXB2_9CAUL</name>
<gene>
    <name evidence="2" type="ORF">KCG34_11590</name>
</gene>
<evidence type="ECO:0000313" key="2">
    <source>
        <dbReference type="EMBL" id="QUD90449.1"/>
    </source>
</evidence>
<feature type="compositionally biased region" description="Basic and acidic residues" evidence="1">
    <location>
        <begin position="48"/>
        <end position="58"/>
    </location>
</feature>
<protein>
    <submittedName>
        <fullName evidence="2">Uncharacterized protein</fullName>
    </submittedName>
</protein>
<dbReference type="KEGG" id="caul:KCG34_11590"/>
<feature type="compositionally biased region" description="Basic residues" evidence="1">
    <location>
        <begin position="59"/>
        <end position="68"/>
    </location>
</feature>
<keyword evidence="3" id="KW-1185">Reference proteome</keyword>
<organism evidence="2 3">
    <name type="scientific">Phenylobacterium montanum</name>
    <dbReference type="NCBI Taxonomy" id="2823693"/>
    <lineage>
        <taxon>Bacteria</taxon>
        <taxon>Pseudomonadati</taxon>
        <taxon>Pseudomonadota</taxon>
        <taxon>Alphaproteobacteria</taxon>
        <taxon>Caulobacterales</taxon>
        <taxon>Caulobacteraceae</taxon>
        <taxon>Phenylobacterium</taxon>
    </lineage>
</organism>
<evidence type="ECO:0000256" key="1">
    <source>
        <dbReference type="SAM" id="MobiDB-lite"/>
    </source>
</evidence>
<dbReference type="EMBL" id="CP073078">
    <property type="protein sequence ID" value="QUD90449.1"/>
    <property type="molecule type" value="Genomic_DNA"/>
</dbReference>
<reference evidence="2" key="1">
    <citation type="submission" date="2021-04" db="EMBL/GenBank/DDBJ databases">
        <title>The complete genome sequence of Caulobacter sp. S6.</title>
        <authorList>
            <person name="Tang Y."/>
            <person name="Ouyang W."/>
            <person name="Liu Q."/>
            <person name="Huang B."/>
            <person name="Guo Z."/>
            <person name="Lei P."/>
        </authorList>
    </citation>
    <scope>NUCLEOTIDE SEQUENCE</scope>
    <source>
        <strain evidence="2">S6</strain>
    </source>
</reference>
<dbReference type="Proteomes" id="UP000676409">
    <property type="component" value="Chromosome"/>
</dbReference>
<evidence type="ECO:0000313" key="3">
    <source>
        <dbReference type="Proteomes" id="UP000676409"/>
    </source>
</evidence>
<dbReference type="AlphaFoldDB" id="A0A975IXB2"/>
<sequence>MDDKAYFMLDAVKRGGWSEIEDHAEWISALKTIRWITESAQGPVLTSEGRHALDEMSAHRRQRASGRA</sequence>
<feature type="region of interest" description="Disordered" evidence="1">
    <location>
        <begin position="46"/>
        <end position="68"/>
    </location>
</feature>
<proteinExistence type="predicted"/>